<accession>A0A8J6P8X7</accession>
<evidence type="ECO:0000256" key="2">
    <source>
        <dbReference type="ARBA" id="ARBA00023002"/>
    </source>
</evidence>
<evidence type="ECO:0000313" key="6">
    <source>
        <dbReference type="EMBL" id="MBC8434085.1"/>
    </source>
</evidence>
<dbReference type="GO" id="GO:0046872">
    <property type="term" value="F:metal ion binding"/>
    <property type="evidence" value="ECO:0007669"/>
    <property type="project" value="UniProtKB-KW"/>
</dbReference>
<dbReference type="InterPro" id="IPR003813">
    <property type="entry name" value="MvhD/FlpD"/>
</dbReference>
<feature type="domain" description="F420-non-reducing hydrogenase iron-sulfur subunit D" evidence="5">
    <location>
        <begin position="2"/>
        <end position="62"/>
    </location>
</feature>
<dbReference type="GO" id="GO:0016491">
    <property type="term" value="F:oxidoreductase activity"/>
    <property type="evidence" value="ECO:0007669"/>
    <property type="project" value="UniProtKB-KW"/>
</dbReference>
<evidence type="ECO:0000256" key="3">
    <source>
        <dbReference type="ARBA" id="ARBA00023004"/>
    </source>
</evidence>
<proteinExistence type="predicted"/>
<gene>
    <name evidence="6" type="ORF">H8D96_19415</name>
</gene>
<comment type="caution">
    <text evidence="6">The sequence shown here is derived from an EMBL/GenBank/DDBJ whole genome shotgun (WGS) entry which is preliminary data.</text>
</comment>
<protein>
    <submittedName>
        <fullName evidence="6">Hydrogenase iron-sulfur subunit</fullName>
    </submittedName>
</protein>
<dbReference type="AlphaFoldDB" id="A0A8J6P8X7"/>
<evidence type="ECO:0000313" key="7">
    <source>
        <dbReference type="Proteomes" id="UP000605201"/>
    </source>
</evidence>
<evidence type="ECO:0000256" key="1">
    <source>
        <dbReference type="ARBA" id="ARBA00022723"/>
    </source>
</evidence>
<evidence type="ECO:0000259" key="5">
    <source>
        <dbReference type="Pfam" id="PF02662"/>
    </source>
</evidence>
<dbReference type="Proteomes" id="UP000605201">
    <property type="component" value="Unassembled WGS sequence"/>
</dbReference>
<organism evidence="6 7">
    <name type="scientific">Candidatus Desulfatibia vada</name>
    <dbReference type="NCBI Taxonomy" id="2841696"/>
    <lineage>
        <taxon>Bacteria</taxon>
        <taxon>Pseudomonadati</taxon>
        <taxon>Thermodesulfobacteriota</taxon>
        <taxon>Desulfobacteria</taxon>
        <taxon>Desulfobacterales</taxon>
        <taxon>Desulfobacterales incertae sedis</taxon>
        <taxon>Candidatus Desulfatibia</taxon>
    </lineage>
</organism>
<name>A0A8J6P8X7_9BACT</name>
<dbReference type="Pfam" id="PF02662">
    <property type="entry name" value="FlpD"/>
    <property type="match status" value="1"/>
</dbReference>
<dbReference type="GO" id="GO:0051536">
    <property type="term" value="F:iron-sulfur cluster binding"/>
    <property type="evidence" value="ECO:0007669"/>
    <property type="project" value="UniProtKB-KW"/>
</dbReference>
<evidence type="ECO:0000256" key="4">
    <source>
        <dbReference type="ARBA" id="ARBA00023014"/>
    </source>
</evidence>
<reference evidence="6 7" key="1">
    <citation type="submission" date="2020-08" db="EMBL/GenBank/DDBJ databases">
        <title>Bridging the membrane lipid divide: bacteria of the FCB group superphylum have the potential to synthesize archaeal ether lipids.</title>
        <authorList>
            <person name="Villanueva L."/>
            <person name="Von Meijenfeldt F.A.B."/>
            <person name="Westbye A.B."/>
            <person name="Yadav S."/>
            <person name="Hopmans E.C."/>
            <person name="Dutilh B.E."/>
            <person name="Sinninghe Damste J.S."/>
        </authorList>
    </citation>
    <scope>NUCLEOTIDE SEQUENCE [LARGE SCALE GENOMIC DNA]</scope>
    <source>
        <strain evidence="6">NIOZ-UU17</strain>
    </source>
</reference>
<keyword evidence="1" id="KW-0479">Metal-binding</keyword>
<keyword evidence="2" id="KW-0560">Oxidoreductase</keyword>
<sequence>MGDCHYLDGNVKAEKMFQMTQELVEILGIEPARVRLEWISSAEGVRFAEVAREFTGQVKSLGPSTLKQAA</sequence>
<dbReference type="EMBL" id="JACNIG010000381">
    <property type="protein sequence ID" value="MBC8434085.1"/>
    <property type="molecule type" value="Genomic_DNA"/>
</dbReference>
<keyword evidence="3" id="KW-0408">Iron</keyword>
<keyword evidence="4" id="KW-0411">Iron-sulfur</keyword>